<dbReference type="Proteomes" id="UP001383192">
    <property type="component" value="Unassembled WGS sequence"/>
</dbReference>
<accession>A0AAW0D5C8</accession>
<evidence type="ECO:0000313" key="1">
    <source>
        <dbReference type="EMBL" id="KAK7045975.1"/>
    </source>
</evidence>
<reference evidence="1 2" key="1">
    <citation type="submission" date="2024-01" db="EMBL/GenBank/DDBJ databases">
        <title>A draft genome for a cacao thread blight-causing isolate of Paramarasmius palmivorus.</title>
        <authorList>
            <person name="Baruah I.K."/>
            <person name="Bukari Y."/>
            <person name="Amoako-Attah I."/>
            <person name="Meinhardt L.W."/>
            <person name="Bailey B.A."/>
            <person name="Cohen S.P."/>
        </authorList>
    </citation>
    <scope>NUCLEOTIDE SEQUENCE [LARGE SCALE GENOMIC DNA]</scope>
    <source>
        <strain evidence="1 2">GH-12</strain>
    </source>
</reference>
<organism evidence="1 2">
    <name type="scientific">Paramarasmius palmivorus</name>
    <dbReference type="NCBI Taxonomy" id="297713"/>
    <lineage>
        <taxon>Eukaryota</taxon>
        <taxon>Fungi</taxon>
        <taxon>Dikarya</taxon>
        <taxon>Basidiomycota</taxon>
        <taxon>Agaricomycotina</taxon>
        <taxon>Agaricomycetes</taxon>
        <taxon>Agaricomycetidae</taxon>
        <taxon>Agaricales</taxon>
        <taxon>Marasmiineae</taxon>
        <taxon>Marasmiaceae</taxon>
        <taxon>Paramarasmius</taxon>
    </lineage>
</organism>
<evidence type="ECO:0000313" key="2">
    <source>
        <dbReference type="Proteomes" id="UP001383192"/>
    </source>
</evidence>
<proteinExistence type="predicted"/>
<sequence length="172" mass="19585">MVSIGLAEQLVEKGMIDKERLEIFKNSAGTIQQRVPHTIIYALGQPFRYVVRHTRTDWADIAFAGESGKLVHLRASHSVKLRELLDLEVPGADKDKDDLVLSVYLDHDPENKRQPLVLRLAEDARAPYSEFLRKDMILPCLTLSKKSSHRFGDHYITSRLDDVLKILLPTKA</sequence>
<name>A0AAW0D5C8_9AGAR</name>
<dbReference type="AlphaFoldDB" id="A0AAW0D5C8"/>
<dbReference type="EMBL" id="JAYKXP010000022">
    <property type="protein sequence ID" value="KAK7045975.1"/>
    <property type="molecule type" value="Genomic_DNA"/>
</dbReference>
<comment type="caution">
    <text evidence="1">The sequence shown here is derived from an EMBL/GenBank/DDBJ whole genome shotgun (WGS) entry which is preliminary data.</text>
</comment>
<gene>
    <name evidence="1" type="ORF">VNI00_006970</name>
</gene>
<keyword evidence="2" id="KW-1185">Reference proteome</keyword>
<protein>
    <submittedName>
        <fullName evidence="1">Uncharacterized protein</fullName>
    </submittedName>
</protein>